<dbReference type="GO" id="GO:0000028">
    <property type="term" value="P:ribosomal small subunit assembly"/>
    <property type="evidence" value="ECO:0007669"/>
    <property type="project" value="TreeGrafter"/>
</dbReference>
<proteinExistence type="inferred from homology"/>
<accession>A0A6J6SEA9</accession>
<evidence type="ECO:0000256" key="2">
    <source>
        <dbReference type="ARBA" id="ARBA00022517"/>
    </source>
</evidence>
<dbReference type="CDD" id="cd01734">
    <property type="entry name" value="YlxS_C"/>
    <property type="match status" value="1"/>
</dbReference>
<name>A0A6J6SEA9_9ZZZZ</name>
<dbReference type="Pfam" id="PF02576">
    <property type="entry name" value="RimP_N"/>
    <property type="match status" value="1"/>
</dbReference>
<gene>
    <name evidence="5" type="ORF">UFOPK2788_00326</name>
</gene>
<dbReference type="InterPro" id="IPR003728">
    <property type="entry name" value="Ribosome_maturation_RimP"/>
</dbReference>
<dbReference type="HAMAP" id="MF_01077">
    <property type="entry name" value="RimP"/>
    <property type="match status" value="1"/>
</dbReference>
<dbReference type="GO" id="GO:0006412">
    <property type="term" value="P:translation"/>
    <property type="evidence" value="ECO:0007669"/>
    <property type="project" value="TreeGrafter"/>
</dbReference>
<dbReference type="PANTHER" id="PTHR33867:SF1">
    <property type="entry name" value="RIBOSOME MATURATION FACTOR RIMP"/>
    <property type="match status" value="1"/>
</dbReference>
<dbReference type="GO" id="GO:0005829">
    <property type="term" value="C:cytosol"/>
    <property type="evidence" value="ECO:0007669"/>
    <property type="project" value="TreeGrafter"/>
</dbReference>
<feature type="domain" description="Ribosome maturation factor RimP C-terminal" evidence="4">
    <location>
        <begin position="88"/>
        <end position="145"/>
    </location>
</feature>
<dbReference type="InterPro" id="IPR028989">
    <property type="entry name" value="RimP_N"/>
</dbReference>
<dbReference type="EMBL" id="CAEZYV010000032">
    <property type="protein sequence ID" value="CAB4733214.1"/>
    <property type="molecule type" value="Genomic_DNA"/>
</dbReference>
<protein>
    <submittedName>
        <fullName evidence="5">Unannotated protein</fullName>
    </submittedName>
</protein>
<dbReference type="PANTHER" id="PTHR33867">
    <property type="entry name" value="RIBOSOME MATURATION FACTOR RIMP"/>
    <property type="match status" value="1"/>
</dbReference>
<reference evidence="5" key="1">
    <citation type="submission" date="2020-05" db="EMBL/GenBank/DDBJ databases">
        <authorList>
            <person name="Chiriac C."/>
            <person name="Salcher M."/>
            <person name="Ghai R."/>
            <person name="Kavagutti S V."/>
        </authorList>
    </citation>
    <scope>NUCLEOTIDE SEQUENCE</scope>
</reference>
<evidence type="ECO:0000259" key="3">
    <source>
        <dbReference type="Pfam" id="PF02576"/>
    </source>
</evidence>
<evidence type="ECO:0000256" key="1">
    <source>
        <dbReference type="ARBA" id="ARBA00022490"/>
    </source>
</evidence>
<evidence type="ECO:0000259" key="4">
    <source>
        <dbReference type="Pfam" id="PF17384"/>
    </source>
</evidence>
<keyword evidence="2" id="KW-0690">Ribosome biogenesis</keyword>
<keyword evidence="1" id="KW-0963">Cytoplasm</keyword>
<organism evidence="5">
    <name type="scientific">freshwater metagenome</name>
    <dbReference type="NCBI Taxonomy" id="449393"/>
    <lineage>
        <taxon>unclassified sequences</taxon>
        <taxon>metagenomes</taxon>
        <taxon>ecological metagenomes</taxon>
    </lineage>
</organism>
<dbReference type="Pfam" id="PF17384">
    <property type="entry name" value="DUF150_C"/>
    <property type="match status" value="1"/>
</dbReference>
<sequence>MNMPLNDEVSAAIRPIIEATGNYLEELTITSAGKVKILTVIVDSDSHLNLDQVTVVTKQISEVVENLPALGDSAFTLEVTSPGLDRPLTKPRHWRKNLDRLVKITMNSGQVIEGRIGEATETTVLVGDEKVSFEDVKRAVLEIEFK</sequence>
<dbReference type="AlphaFoldDB" id="A0A6J6SEA9"/>
<dbReference type="SUPFAM" id="SSF75420">
    <property type="entry name" value="YhbC-like, N-terminal domain"/>
    <property type="match status" value="1"/>
</dbReference>
<evidence type="ECO:0000313" key="5">
    <source>
        <dbReference type="EMBL" id="CAB4733214.1"/>
    </source>
</evidence>
<dbReference type="InterPro" id="IPR028998">
    <property type="entry name" value="RimP_C"/>
</dbReference>
<dbReference type="InterPro" id="IPR035956">
    <property type="entry name" value="RimP_N_sf"/>
</dbReference>
<dbReference type="Gene3D" id="3.30.300.70">
    <property type="entry name" value="RimP-like superfamily, N-terminal"/>
    <property type="match status" value="1"/>
</dbReference>
<feature type="domain" description="Ribosome maturation factor RimP N-terminal" evidence="3">
    <location>
        <begin position="13"/>
        <end position="85"/>
    </location>
</feature>